<reference evidence="1 2" key="1">
    <citation type="submission" date="2013-11" db="EMBL/GenBank/DDBJ databases">
        <title>Opisthorchis viverrini - life in the bile duct.</title>
        <authorList>
            <person name="Young N.D."/>
            <person name="Nagarajan N."/>
            <person name="Lin S.J."/>
            <person name="Korhonen P.K."/>
            <person name="Jex A.R."/>
            <person name="Hall R.S."/>
            <person name="Safavi-Hemami H."/>
            <person name="Kaewkong W."/>
            <person name="Bertrand D."/>
            <person name="Gao S."/>
            <person name="Seet Q."/>
            <person name="Wongkham S."/>
            <person name="Teh B.T."/>
            <person name="Wongkham C."/>
            <person name="Intapan P.M."/>
            <person name="Maleewong W."/>
            <person name="Yang X."/>
            <person name="Hu M."/>
            <person name="Wang Z."/>
            <person name="Hofmann A."/>
            <person name="Sternberg P.W."/>
            <person name="Tan P."/>
            <person name="Wang J."/>
            <person name="Gasser R.B."/>
        </authorList>
    </citation>
    <scope>NUCLEOTIDE SEQUENCE [LARGE SCALE GENOMIC DNA]</scope>
</reference>
<dbReference type="KEGG" id="ovi:T265_12448"/>
<keyword evidence="2" id="KW-1185">Reference proteome</keyword>
<dbReference type="RefSeq" id="XP_009162128.1">
    <property type="nucleotide sequence ID" value="XM_009163864.1"/>
</dbReference>
<dbReference type="GeneID" id="20326616"/>
<evidence type="ECO:0000313" key="2">
    <source>
        <dbReference type="Proteomes" id="UP000054324"/>
    </source>
</evidence>
<proteinExistence type="predicted"/>
<gene>
    <name evidence="1" type="ORF">T265_12448</name>
</gene>
<protein>
    <submittedName>
        <fullName evidence="1">Uncharacterized protein</fullName>
    </submittedName>
</protein>
<feature type="non-terminal residue" evidence="1">
    <location>
        <position position="148"/>
    </location>
</feature>
<dbReference type="AlphaFoldDB" id="A0A075A4E9"/>
<name>A0A075A4E9_OPIVI</name>
<sequence length="148" mass="16706">SSGNFSFDWGIWPSQAAELARHISRSFVRFKTAGDHGNNIAEHNGVQCDHRSAYQATNDVIYTITLVEVSELILLLPRHSGVDQQWLFFRLVLNLIYGPKYTTPREKEESNPRPLANGMSGLPNELSQAQSYVKLVPFSYAINRHTST</sequence>
<accession>A0A075A4E9</accession>
<dbReference type="EMBL" id="KL596619">
    <property type="protein sequence ID" value="KER34231.1"/>
    <property type="molecule type" value="Genomic_DNA"/>
</dbReference>
<evidence type="ECO:0000313" key="1">
    <source>
        <dbReference type="EMBL" id="KER34231.1"/>
    </source>
</evidence>
<dbReference type="Proteomes" id="UP000054324">
    <property type="component" value="Unassembled WGS sequence"/>
</dbReference>
<dbReference type="CTD" id="20326616"/>
<organism evidence="1 2">
    <name type="scientific">Opisthorchis viverrini</name>
    <name type="common">Southeast Asian liver fluke</name>
    <dbReference type="NCBI Taxonomy" id="6198"/>
    <lineage>
        <taxon>Eukaryota</taxon>
        <taxon>Metazoa</taxon>
        <taxon>Spiralia</taxon>
        <taxon>Lophotrochozoa</taxon>
        <taxon>Platyhelminthes</taxon>
        <taxon>Trematoda</taxon>
        <taxon>Digenea</taxon>
        <taxon>Opisthorchiida</taxon>
        <taxon>Opisthorchiata</taxon>
        <taxon>Opisthorchiidae</taxon>
        <taxon>Opisthorchis</taxon>
    </lineage>
</organism>
<feature type="non-terminal residue" evidence="1">
    <location>
        <position position="1"/>
    </location>
</feature>